<keyword evidence="1" id="KW-0812">Transmembrane</keyword>
<evidence type="ECO:0000313" key="3">
    <source>
        <dbReference type="Proteomes" id="UP000192758"/>
    </source>
</evidence>
<keyword evidence="1" id="KW-0472">Membrane</keyword>
<dbReference type="AlphaFoldDB" id="A0A1W0E4T1"/>
<comment type="caution">
    <text evidence="2">The sequence shown here is derived from an EMBL/GenBank/DDBJ whole genome shotgun (WGS) entry which is preliminary data.</text>
</comment>
<feature type="transmembrane region" description="Helical" evidence="1">
    <location>
        <begin position="53"/>
        <end position="73"/>
    </location>
</feature>
<dbReference type="VEuPathDB" id="MicrosporidiaDB:EHP00_1846"/>
<name>A0A1W0E4T1_9MICR</name>
<organism evidence="2 3">
    <name type="scientific">Ecytonucleospora hepatopenaei</name>
    <dbReference type="NCBI Taxonomy" id="646526"/>
    <lineage>
        <taxon>Eukaryota</taxon>
        <taxon>Fungi</taxon>
        <taxon>Fungi incertae sedis</taxon>
        <taxon>Microsporidia</taxon>
        <taxon>Enterocytozoonidae</taxon>
        <taxon>Ecytonucleospora</taxon>
    </lineage>
</organism>
<keyword evidence="1" id="KW-1133">Transmembrane helix</keyword>
<feature type="transmembrane region" description="Helical" evidence="1">
    <location>
        <begin position="93"/>
        <end position="117"/>
    </location>
</feature>
<evidence type="ECO:0000256" key="1">
    <source>
        <dbReference type="SAM" id="Phobius"/>
    </source>
</evidence>
<protein>
    <recommendedName>
        <fullName evidence="4">Very-long-chain 3-oxoacyl-CoA synthase</fullName>
    </recommendedName>
</protein>
<dbReference type="OrthoDB" id="2189450at2759"/>
<proteinExistence type="predicted"/>
<dbReference type="Proteomes" id="UP000192758">
    <property type="component" value="Unassembled WGS sequence"/>
</dbReference>
<accession>A0A1W0E4T1</accession>
<evidence type="ECO:0000313" key="2">
    <source>
        <dbReference type="EMBL" id="OQS54265.1"/>
    </source>
</evidence>
<gene>
    <name evidence="2" type="ORF">EHP00_1846</name>
</gene>
<dbReference type="EMBL" id="MNPJ01000021">
    <property type="protein sequence ID" value="OQS54265.1"/>
    <property type="molecule type" value="Genomic_DNA"/>
</dbReference>
<keyword evidence="3" id="KW-1185">Reference proteome</keyword>
<sequence>MVYTLRRTLETWFYTKHTESKMSMLHLLHGSIFYTVLGKYFKKYSHNLPYSFYYYFMLLNILQGYFHYKLYVIKDENYNYTHYVCEILFYMLYLYYIKSWFMLNMLVYTTLFVYISVKQRVELRNR</sequence>
<evidence type="ECO:0008006" key="4">
    <source>
        <dbReference type="Google" id="ProtNLM"/>
    </source>
</evidence>
<reference evidence="2 3" key="1">
    <citation type="journal article" date="2017" name="Environ. Microbiol.">
        <title>Decay of the glycolytic pathway and adaptation to intranuclear parasitism within Enterocytozoonidae microsporidia.</title>
        <authorList>
            <person name="Wiredu Boakye D."/>
            <person name="Jaroenlak P."/>
            <person name="Prachumwat A."/>
            <person name="Williams T.A."/>
            <person name="Bateman K.S."/>
            <person name="Itsathitphaisarn O."/>
            <person name="Sritunyalucksana K."/>
            <person name="Paszkiewicz K.H."/>
            <person name="Moore K.A."/>
            <person name="Stentiford G.D."/>
            <person name="Williams B.A."/>
        </authorList>
    </citation>
    <scope>NUCLEOTIDE SEQUENCE [LARGE SCALE GENOMIC DNA]</scope>
    <source>
        <strain evidence="2 3">TH1</strain>
    </source>
</reference>